<feature type="transmembrane region" description="Helical" evidence="10">
    <location>
        <begin position="324"/>
        <end position="343"/>
    </location>
</feature>
<feature type="transmembrane region" description="Helical" evidence="10">
    <location>
        <begin position="191"/>
        <end position="215"/>
    </location>
</feature>
<feature type="transmembrane region" description="Helical" evidence="10">
    <location>
        <begin position="350"/>
        <end position="368"/>
    </location>
</feature>
<dbReference type="GO" id="GO:0012505">
    <property type="term" value="C:endomembrane system"/>
    <property type="evidence" value="ECO:0007669"/>
    <property type="project" value="UniProtKB-SubCell"/>
</dbReference>
<dbReference type="PANTHER" id="PTHR33389:SF18">
    <property type="entry name" value="OS01G0677900 PROTEIN"/>
    <property type="match status" value="1"/>
</dbReference>
<keyword evidence="7" id="KW-0833">Ubl conjugation pathway</keyword>
<evidence type="ECO:0000256" key="6">
    <source>
        <dbReference type="ARBA" id="ARBA00022692"/>
    </source>
</evidence>
<keyword evidence="5" id="KW-0808">Transferase</keyword>
<evidence type="ECO:0000256" key="10">
    <source>
        <dbReference type="SAM" id="Phobius"/>
    </source>
</evidence>
<evidence type="ECO:0000256" key="5">
    <source>
        <dbReference type="ARBA" id="ARBA00022679"/>
    </source>
</evidence>
<dbReference type="Proteomes" id="UP000027138">
    <property type="component" value="Unassembled WGS sequence"/>
</dbReference>
<keyword evidence="6 10" id="KW-0812">Transmembrane</keyword>
<evidence type="ECO:0000256" key="8">
    <source>
        <dbReference type="ARBA" id="ARBA00022989"/>
    </source>
</evidence>
<evidence type="ECO:0000259" key="11">
    <source>
        <dbReference type="Pfam" id="PF11145"/>
    </source>
</evidence>
<dbReference type="Pfam" id="PF25333">
    <property type="entry name" value="DUF2921_N"/>
    <property type="match status" value="1"/>
</dbReference>
<dbReference type="Pfam" id="PF11145">
    <property type="entry name" value="DUF2921"/>
    <property type="match status" value="1"/>
</dbReference>
<dbReference type="InterPro" id="IPR021319">
    <property type="entry name" value="DUF2921"/>
</dbReference>
<evidence type="ECO:0000313" key="13">
    <source>
        <dbReference type="EMBL" id="KDP45930.1"/>
    </source>
</evidence>
<dbReference type="EC" id="2.3.2.27" evidence="4"/>
<name>A0A067LMA4_JATCU</name>
<reference evidence="13 14" key="1">
    <citation type="journal article" date="2014" name="PLoS ONE">
        <title>Global Analysis of Gene Expression Profiles in Physic Nut (Jatropha curcas L.) Seedlings Exposed to Salt Stress.</title>
        <authorList>
            <person name="Zhang L."/>
            <person name="Zhang C."/>
            <person name="Wu P."/>
            <person name="Chen Y."/>
            <person name="Li M."/>
            <person name="Jiang H."/>
            <person name="Wu G."/>
        </authorList>
    </citation>
    <scope>NUCLEOTIDE SEQUENCE [LARGE SCALE GENOMIC DNA]</scope>
    <source>
        <strain evidence="14">cv. GZQX0401</strain>
        <tissue evidence="13">Young leaves</tissue>
    </source>
</reference>
<keyword evidence="8 10" id="KW-1133">Transmembrane helix</keyword>
<comment type="catalytic activity">
    <reaction evidence="1">
        <text>S-ubiquitinyl-[E2 ubiquitin-conjugating enzyme]-L-cysteine + [acceptor protein]-L-lysine = [E2 ubiquitin-conjugating enzyme]-L-cysteine + N(6)-ubiquitinyl-[acceptor protein]-L-lysine.</text>
        <dbReference type="EC" id="2.3.2.27"/>
    </reaction>
</comment>
<evidence type="ECO:0000256" key="2">
    <source>
        <dbReference type="ARBA" id="ARBA00004127"/>
    </source>
</evidence>
<feature type="domain" description="SWEET-like" evidence="11">
    <location>
        <begin position="150"/>
        <end position="429"/>
    </location>
</feature>
<evidence type="ECO:0000256" key="3">
    <source>
        <dbReference type="ARBA" id="ARBA00004906"/>
    </source>
</evidence>
<comment type="pathway">
    <text evidence="3">Protein modification; protein ubiquitination.</text>
</comment>
<dbReference type="InterPro" id="IPR057425">
    <property type="entry name" value="DUF2921_N"/>
</dbReference>
<evidence type="ECO:0000256" key="9">
    <source>
        <dbReference type="ARBA" id="ARBA00023136"/>
    </source>
</evidence>
<evidence type="ECO:0000256" key="1">
    <source>
        <dbReference type="ARBA" id="ARBA00000900"/>
    </source>
</evidence>
<dbReference type="GO" id="GO:0061630">
    <property type="term" value="F:ubiquitin protein ligase activity"/>
    <property type="evidence" value="ECO:0007669"/>
    <property type="project" value="UniProtKB-EC"/>
</dbReference>
<dbReference type="STRING" id="180498.A0A067LMA4"/>
<evidence type="ECO:0000259" key="12">
    <source>
        <dbReference type="Pfam" id="PF25333"/>
    </source>
</evidence>
<dbReference type="PANTHER" id="PTHR33389">
    <property type="entry name" value="FAMILY PROTEIN, PUTATIVE (DUF2921)-RELATED"/>
    <property type="match status" value="1"/>
</dbReference>
<evidence type="ECO:0000313" key="14">
    <source>
        <dbReference type="Proteomes" id="UP000027138"/>
    </source>
</evidence>
<evidence type="ECO:0000256" key="7">
    <source>
        <dbReference type="ARBA" id="ARBA00022786"/>
    </source>
</evidence>
<organism evidence="13 14">
    <name type="scientific">Jatropha curcas</name>
    <name type="common">Barbados nut</name>
    <dbReference type="NCBI Taxonomy" id="180498"/>
    <lineage>
        <taxon>Eukaryota</taxon>
        <taxon>Viridiplantae</taxon>
        <taxon>Streptophyta</taxon>
        <taxon>Embryophyta</taxon>
        <taxon>Tracheophyta</taxon>
        <taxon>Spermatophyta</taxon>
        <taxon>Magnoliopsida</taxon>
        <taxon>eudicotyledons</taxon>
        <taxon>Gunneridae</taxon>
        <taxon>Pentapetalae</taxon>
        <taxon>rosids</taxon>
        <taxon>fabids</taxon>
        <taxon>Malpighiales</taxon>
        <taxon>Euphorbiaceae</taxon>
        <taxon>Crotonoideae</taxon>
        <taxon>Jatropheae</taxon>
        <taxon>Jatropha</taxon>
    </lineage>
</organism>
<feature type="domain" description="DUF2921" evidence="12">
    <location>
        <begin position="31"/>
        <end position="140"/>
    </location>
</feature>
<gene>
    <name evidence="13" type="ORF">JCGZ_11833</name>
</gene>
<evidence type="ECO:0000256" key="4">
    <source>
        <dbReference type="ARBA" id="ARBA00012483"/>
    </source>
</evidence>
<feature type="transmembrane region" description="Helical" evidence="10">
    <location>
        <begin position="393"/>
        <end position="415"/>
    </location>
</feature>
<dbReference type="EMBL" id="KK914224">
    <property type="protein sequence ID" value="KDP45930.1"/>
    <property type="molecule type" value="Genomic_DNA"/>
</dbReference>
<protein>
    <recommendedName>
        <fullName evidence="4">RING-type E3 ubiquitin transferase</fullName>
        <ecNumber evidence="4">2.3.2.27</ecNumber>
    </recommendedName>
</protein>
<feature type="transmembrane region" description="Helical" evidence="10">
    <location>
        <begin position="160"/>
        <end position="179"/>
    </location>
</feature>
<accession>A0A067LMA4</accession>
<feature type="transmembrane region" description="Helical" evidence="10">
    <location>
        <begin position="276"/>
        <end position="295"/>
    </location>
</feature>
<keyword evidence="14" id="KW-1185">Reference proteome</keyword>
<sequence length="444" mass="50865">MSVKSSKGKRFGWGNAYPISMDDKIAERNVFYRSGLQLENSKKETKLKAMNISYQISLTSYNASSMEYKNEQISAEGTYDGETGVICMVGCKYQTSANESMDCEILVHVEFSATNSKDYIEGRIQSTREKSSPLYFESLSFSAVPYYSQKESIWRMDMEIIMALISNTLVCIFVGYQILHMKKNPSVFPYISLVMLAVLTLGRTIPLMLNFEVLFLSKQNTQRLLLGGWLEMHEVIVRGVTMVAFLLQFRLLQLVWSARLADKNQKASWIAEKKALYVSLPLYIAGGLIALFLNWKINNKFNDGMGSTSFYGHQHSVLVDLRSYAGLVLDCFLFPQIIFNIFLNSREKALSSFFYMGTTLVRLIPHAYDLYREHYYFDDLDWSYMYAEKAADFFSTAWDVIIPLGGLFLAATIYLQQRNGGRCFLPKKFKEPEVYEKLSMADNA</sequence>
<keyword evidence="9 10" id="KW-0472">Membrane</keyword>
<dbReference type="AlphaFoldDB" id="A0A067LMA4"/>
<dbReference type="OrthoDB" id="607498at2759"/>
<proteinExistence type="predicted"/>
<comment type="subcellular location">
    <subcellularLocation>
        <location evidence="2">Endomembrane system</location>
        <topology evidence="2">Multi-pass membrane protein</topology>
    </subcellularLocation>
</comment>